<feature type="transmembrane region" description="Helical" evidence="7">
    <location>
        <begin position="249"/>
        <end position="271"/>
    </location>
</feature>
<feature type="transmembrane region" description="Helical" evidence="7">
    <location>
        <begin position="220"/>
        <end position="243"/>
    </location>
</feature>
<feature type="domain" description="TRAP C4-dicarboxylate transport system permease DctM subunit" evidence="8">
    <location>
        <begin position="11"/>
        <end position="424"/>
    </location>
</feature>
<feature type="transmembrane region" description="Helical" evidence="7">
    <location>
        <begin position="363"/>
        <end position="386"/>
    </location>
</feature>
<evidence type="ECO:0000256" key="5">
    <source>
        <dbReference type="ARBA" id="ARBA00022989"/>
    </source>
</evidence>
<dbReference type="GO" id="GO:0005886">
    <property type="term" value="C:plasma membrane"/>
    <property type="evidence" value="ECO:0007669"/>
    <property type="project" value="UniProtKB-SubCell"/>
</dbReference>
<keyword evidence="5 7" id="KW-1133">Transmembrane helix</keyword>
<sequence>MSLTAYALIGIGVMFVLMFLRMPISFSMFIVGFLGLLVVASPNAAYAVISGDLWSQFSSFSLSVIPMYVLMGEIVYRSGITGKLFQAAYKWVGHYKGGMIWTVILASAGFGSICGSNSATSATIGSMALPELKKYRYDDELSTGSVAGGGSLGIIIPPSTVLLVIAIQAQLSIKDLFVASIIPSILLVVLFLLIVWYICQRNPNIGPASENAALVEKLKAISGVMPTLLLLVFVIGGLFLGWFTPTESGAVGVIGALVYALATRSLSWANFKLAVSDSLRSSAMVIMLVVGALIFGRFLTITRLPYEVADWVTSLPLEPVWIMAGIFIVFAIGGAIMDAFGFLIISIPIFFPTALQLGYDPVWFALMMCIITSLGAITPPVGINVFVVKGLAPDVPITKIFKGSMYYVYAYLICIILLTAFPALMTFIL</sequence>
<dbReference type="KEGG" id="psab:PSAB_03565"/>
<feature type="transmembrane region" description="Helical" evidence="7">
    <location>
        <begin position="29"/>
        <end position="49"/>
    </location>
</feature>
<evidence type="ECO:0000259" key="8">
    <source>
        <dbReference type="Pfam" id="PF06808"/>
    </source>
</evidence>
<dbReference type="PATRIC" id="fig|1268072.3.peg.736"/>
<dbReference type="STRING" id="1268072.PSAB_03565"/>
<evidence type="ECO:0000256" key="2">
    <source>
        <dbReference type="ARBA" id="ARBA00022475"/>
    </source>
</evidence>
<dbReference type="PIRSF" id="PIRSF006066">
    <property type="entry name" value="HI0050"/>
    <property type="match status" value="1"/>
</dbReference>
<dbReference type="NCBIfam" id="TIGR00786">
    <property type="entry name" value="dctM"/>
    <property type="match status" value="1"/>
</dbReference>
<proteinExistence type="predicted"/>
<feature type="transmembrane region" description="Helical" evidence="7">
    <location>
        <begin position="177"/>
        <end position="199"/>
    </location>
</feature>
<dbReference type="InterPro" id="IPR004681">
    <property type="entry name" value="TRAP_DctM"/>
</dbReference>
<feature type="transmembrane region" description="Helical" evidence="7">
    <location>
        <begin position="146"/>
        <end position="171"/>
    </location>
</feature>
<feature type="transmembrane region" description="Helical" evidence="7">
    <location>
        <begin position="406"/>
        <end position="428"/>
    </location>
</feature>
<evidence type="ECO:0000313" key="10">
    <source>
        <dbReference type="Proteomes" id="UP000019772"/>
    </source>
</evidence>
<evidence type="ECO:0000313" key="9">
    <source>
        <dbReference type="EMBL" id="AHV95649.1"/>
    </source>
</evidence>
<keyword evidence="4 7" id="KW-0812">Transmembrane</keyword>
<feature type="transmembrane region" description="Helical" evidence="7">
    <location>
        <begin position="283"/>
        <end position="301"/>
    </location>
</feature>
<dbReference type="RefSeq" id="WP_025333235.1">
    <property type="nucleotide sequence ID" value="NZ_CP004078.1"/>
</dbReference>
<dbReference type="Proteomes" id="UP000019772">
    <property type="component" value="Chromosome"/>
</dbReference>
<dbReference type="GO" id="GO:0022857">
    <property type="term" value="F:transmembrane transporter activity"/>
    <property type="evidence" value="ECO:0007669"/>
    <property type="project" value="TreeGrafter"/>
</dbReference>
<keyword evidence="2" id="KW-1003">Cell membrane</keyword>
<dbReference type="PANTHER" id="PTHR33362:SF5">
    <property type="entry name" value="C4-DICARBOXYLATE TRAP TRANSPORTER LARGE PERMEASE PROTEIN DCTM"/>
    <property type="match status" value="1"/>
</dbReference>
<keyword evidence="6 7" id="KW-0472">Membrane</keyword>
<evidence type="ECO:0000256" key="1">
    <source>
        <dbReference type="ARBA" id="ARBA00004429"/>
    </source>
</evidence>
<dbReference type="Pfam" id="PF06808">
    <property type="entry name" value="DctM"/>
    <property type="match status" value="1"/>
</dbReference>
<dbReference type="PANTHER" id="PTHR33362">
    <property type="entry name" value="SIALIC ACID TRAP TRANSPORTER PERMEASE PROTEIN SIAT-RELATED"/>
    <property type="match status" value="1"/>
</dbReference>
<feature type="transmembrane region" description="Helical" evidence="7">
    <location>
        <begin position="6"/>
        <end position="22"/>
    </location>
</feature>
<dbReference type="eggNOG" id="COG1593">
    <property type="taxonomic scope" value="Bacteria"/>
</dbReference>
<evidence type="ECO:0000256" key="6">
    <source>
        <dbReference type="ARBA" id="ARBA00023136"/>
    </source>
</evidence>
<comment type="subcellular location">
    <subcellularLocation>
        <location evidence="1">Cell inner membrane</location>
        <topology evidence="1">Multi-pass membrane protein</topology>
    </subcellularLocation>
</comment>
<gene>
    <name evidence="9" type="ORF">PSAB_03565</name>
</gene>
<evidence type="ECO:0000256" key="3">
    <source>
        <dbReference type="ARBA" id="ARBA00022519"/>
    </source>
</evidence>
<feature type="transmembrane region" description="Helical" evidence="7">
    <location>
        <begin position="321"/>
        <end position="351"/>
    </location>
</feature>
<reference evidence="9 10" key="1">
    <citation type="journal article" date="2014" name="PLoS Genet.">
        <title>Comparative Genomic Analysis of N2-Fixing and Non-N2-Fixing Paenibacillus spp.: Organization, Evolution and Expression of the Nitrogen Fixation Genes.</title>
        <authorList>
            <person name="Xie J.B."/>
            <person name="Du Z."/>
            <person name="Bai L."/>
            <person name="Tian C."/>
            <person name="Zhang Y."/>
            <person name="Xie J.Y."/>
            <person name="Wang T."/>
            <person name="Liu X."/>
            <person name="Chen X."/>
            <person name="Cheng Q."/>
            <person name="Chen S."/>
            <person name="Li J."/>
        </authorList>
    </citation>
    <scope>NUCLEOTIDE SEQUENCE [LARGE SCALE GENOMIC DNA]</scope>
    <source>
        <strain evidence="9 10">T27</strain>
    </source>
</reference>
<keyword evidence="10" id="KW-1185">Reference proteome</keyword>
<accession>X4ZV38</accession>
<keyword evidence="3" id="KW-0997">Cell inner membrane</keyword>
<feature type="transmembrane region" description="Helical" evidence="7">
    <location>
        <begin position="55"/>
        <end position="76"/>
    </location>
</feature>
<name>X4ZV38_9BACL</name>
<dbReference type="HOGENOM" id="CLU_019824_4_0_9"/>
<dbReference type="InterPro" id="IPR010656">
    <property type="entry name" value="DctM"/>
</dbReference>
<protein>
    <submittedName>
        <fullName evidence="9">TRAP dicarboxylate transporter subunit DctM</fullName>
    </submittedName>
</protein>
<dbReference type="AlphaFoldDB" id="X4ZV38"/>
<evidence type="ECO:0000256" key="4">
    <source>
        <dbReference type="ARBA" id="ARBA00022692"/>
    </source>
</evidence>
<dbReference type="EMBL" id="CP004078">
    <property type="protein sequence ID" value="AHV95649.1"/>
    <property type="molecule type" value="Genomic_DNA"/>
</dbReference>
<organism evidence="9 10">
    <name type="scientific">Paenibacillus sabinae T27</name>
    <dbReference type="NCBI Taxonomy" id="1268072"/>
    <lineage>
        <taxon>Bacteria</taxon>
        <taxon>Bacillati</taxon>
        <taxon>Bacillota</taxon>
        <taxon>Bacilli</taxon>
        <taxon>Bacillales</taxon>
        <taxon>Paenibacillaceae</taxon>
        <taxon>Paenibacillus</taxon>
    </lineage>
</organism>
<evidence type="ECO:0000256" key="7">
    <source>
        <dbReference type="SAM" id="Phobius"/>
    </source>
</evidence>